<dbReference type="EMBL" id="JAVREK010000010">
    <property type="protein sequence ID" value="MDT0302714.1"/>
    <property type="molecule type" value="Genomic_DNA"/>
</dbReference>
<dbReference type="PANTHER" id="PTHR42307">
    <property type="entry name" value="PUP DEAMIDASE/DEPUPYLASE"/>
    <property type="match status" value="1"/>
</dbReference>
<sequence>MGIETEYGISVPGNPGANAMVTSTQVVNAYLAASAARARKARWDFEEENPLRDARGFDLAREVADPTQLTDEDLGLANVILTNGARLYVDHAHPEYSAPEVTNPRDAVLWDKAGERVMADACHRASTIPGVEPIQLYKNNTDNKGASYGCHENYLMRRSTPFGDIVRHLIPFFVSRQVVCGAGRVGIGADGRDSGFQISQRADFFEVEVGLETTLKRPIINTRDEPHADPDKYRRLHVIVGDANMSEISTYLKLGTTALVLSMVEDGFLNVDLSLETPVADLRAFSHDPGLTHAARLRDGRRMTAVELQREYLELARKYVQDRFGTDVDADTSDILDRWESTLDRLASDPMQLSEELDWVAKLKLLESYRTRDGIDWGHHRLQLVDLQYSDVRSDKGLYNRLAARGRMRRLLPEDAVERAVTEPPEDTRAYFRGRCLAKYADSVAAASWDSVIFDLPGRDSLQRVPTLEPLRGTREHVGDLLDRSATAADLVSVLTGDRR</sequence>
<dbReference type="InterPro" id="IPR022366">
    <property type="entry name" value="Pup_deamidase"/>
</dbReference>
<dbReference type="InterPro" id="IPR004347">
    <property type="entry name" value="Pup_ligase/deamidase"/>
</dbReference>
<comment type="caution">
    <text evidence="2">The sequence shown here is derived from an EMBL/GenBank/DDBJ whole genome shotgun (WGS) entry which is preliminary data.</text>
</comment>
<dbReference type="NCBIfam" id="TIGR03688">
    <property type="entry name" value="depupylase_Dop"/>
    <property type="match status" value="1"/>
</dbReference>
<keyword evidence="3" id="KW-1185">Reference proteome</keyword>
<dbReference type="Pfam" id="PF03136">
    <property type="entry name" value="Pup_ligase"/>
    <property type="match status" value="1"/>
</dbReference>
<accession>A0ABU2KTU2</accession>
<dbReference type="GO" id="GO:0016787">
    <property type="term" value="F:hydrolase activity"/>
    <property type="evidence" value="ECO:0007669"/>
    <property type="project" value="UniProtKB-KW"/>
</dbReference>
<dbReference type="EC" id="3.5.1.119" evidence="2"/>
<evidence type="ECO:0000313" key="3">
    <source>
        <dbReference type="Proteomes" id="UP001183226"/>
    </source>
</evidence>
<proteinExistence type="inferred from homology"/>
<protein>
    <submittedName>
        <fullName evidence="2">Depupylase/deamidase Dop</fullName>
        <ecNumber evidence="2">3.5.1.119</ecNumber>
    </submittedName>
</protein>
<evidence type="ECO:0000256" key="1">
    <source>
        <dbReference type="ARBA" id="ARBA00009114"/>
    </source>
</evidence>
<dbReference type="PANTHER" id="PTHR42307:SF2">
    <property type="entry name" value="PUP DEAMIDASE_DEPUPYLASE"/>
    <property type="match status" value="1"/>
</dbReference>
<organism evidence="2 3">
    <name type="scientific">Streptomonospora wellingtoniae</name>
    <dbReference type="NCBI Taxonomy" id="3075544"/>
    <lineage>
        <taxon>Bacteria</taxon>
        <taxon>Bacillati</taxon>
        <taxon>Actinomycetota</taxon>
        <taxon>Actinomycetes</taxon>
        <taxon>Streptosporangiales</taxon>
        <taxon>Nocardiopsidaceae</taxon>
        <taxon>Streptomonospora</taxon>
    </lineage>
</organism>
<name>A0ABU2KTU2_9ACTN</name>
<comment type="similarity">
    <text evidence="1">Belongs to the Pup ligase/Pup deamidase family. Pup deamidase subfamily.</text>
</comment>
<evidence type="ECO:0000313" key="2">
    <source>
        <dbReference type="EMBL" id="MDT0302714.1"/>
    </source>
</evidence>
<keyword evidence="2" id="KW-0378">Hydrolase</keyword>
<dbReference type="PIRSF" id="PIRSF018077">
    <property type="entry name" value="UCP018077"/>
    <property type="match status" value="1"/>
</dbReference>
<reference evidence="3" key="1">
    <citation type="submission" date="2023-07" db="EMBL/GenBank/DDBJ databases">
        <title>30 novel species of actinomycetes from the DSMZ collection.</title>
        <authorList>
            <person name="Nouioui I."/>
        </authorList>
    </citation>
    <scope>NUCLEOTIDE SEQUENCE [LARGE SCALE GENOMIC DNA]</scope>
    <source>
        <strain evidence="3">DSM 45055</strain>
    </source>
</reference>
<gene>
    <name evidence="2" type="primary">dop</name>
    <name evidence="2" type="ORF">RM446_11385</name>
</gene>
<dbReference type="Proteomes" id="UP001183226">
    <property type="component" value="Unassembled WGS sequence"/>
</dbReference>